<dbReference type="Pfam" id="PF08543">
    <property type="entry name" value="Phos_pyr_kin"/>
    <property type="match status" value="1"/>
</dbReference>
<evidence type="ECO:0000256" key="4">
    <source>
        <dbReference type="ARBA" id="ARBA00022723"/>
    </source>
</evidence>
<dbReference type="CDD" id="cd01169">
    <property type="entry name" value="HMPP_kinase"/>
    <property type="match status" value="1"/>
</dbReference>
<dbReference type="GO" id="GO:0008972">
    <property type="term" value="F:phosphomethylpyrimidine kinase activity"/>
    <property type="evidence" value="ECO:0007669"/>
    <property type="project" value="InterPro"/>
</dbReference>
<feature type="domain" description="Pyridoxamine kinase/Phosphomethylpyrimidine kinase" evidence="14">
    <location>
        <begin position="14"/>
        <end position="249"/>
    </location>
</feature>
<dbReference type="GO" id="GO:0005829">
    <property type="term" value="C:cytosol"/>
    <property type="evidence" value="ECO:0007669"/>
    <property type="project" value="TreeGrafter"/>
</dbReference>
<dbReference type="SUPFAM" id="SSF53613">
    <property type="entry name" value="Ribokinase-like"/>
    <property type="match status" value="1"/>
</dbReference>
<comment type="similarity">
    <text evidence="1">Belongs to the ThiD family.</text>
</comment>
<evidence type="ECO:0000256" key="7">
    <source>
        <dbReference type="ARBA" id="ARBA00022840"/>
    </source>
</evidence>
<reference evidence="15 16" key="1">
    <citation type="submission" date="2019-07" db="EMBL/GenBank/DDBJ databases">
        <title>Genome sequencing of KACC 19320.</title>
        <authorList>
            <person name="Heo J."/>
            <person name="Kim S.-J."/>
            <person name="Kim J.-S."/>
            <person name="Hong S.-B."/>
            <person name="Kwon S.-W."/>
        </authorList>
    </citation>
    <scope>NUCLEOTIDE SEQUENCE [LARGE SCALE GENOMIC DNA]</scope>
    <source>
        <strain evidence="15 16">KACC 19320</strain>
    </source>
</reference>
<evidence type="ECO:0000256" key="10">
    <source>
        <dbReference type="ARBA" id="ARBA00042348"/>
    </source>
</evidence>
<evidence type="ECO:0000256" key="8">
    <source>
        <dbReference type="ARBA" id="ARBA00022842"/>
    </source>
</evidence>
<evidence type="ECO:0000313" key="16">
    <source>
        <dbReference type="Proteomes" id="UP000315128"/>
    </source>
</evidence>
<evidence type="ECO:0000256" key="5">
    <source>
        <dbReference type="ARBA" id="ARBA00022741"/>
    </source>
</evidence>
<dbReference type="NCBIfam" id="NF009078">
    <property type="entry name" value="PRK12413.1"/>
    <property type="match status" value="1"/>
</dbReference>
<evidence type="ECO:0000256" key="12">
    <source>
        <dbReference type="ARBA" id="ARBA00042531"/>
    </source>
</evidence>
<evidence type="ECO:0000256" key="2">
    <source>
        <dbReference type="ARBA" id="ARBA00012104"/>
    </source>
</evidence>
<dbReference type="PANTHER" id="PTHR20858:SF19">
    <property type="entry name" value="PYRIDOXINE KINASE"/>
    <property type="match status" value="1"/>
</dbReference>
<dbReference type="GO" id="GO:0046872">
    <property type="term" value="F:metal ion binding"/>
    <property type="evidence" value="ECO:0007669"/>
    <property type="project" value="UniProtKB-KW"/>
</dbReference>
<keyword evidence="6 15" id="KW-0418">Kinase</keyword>
<dbReference type="InterPro" id="IPR004399">
    <property type="entry name" value="HMP/HMP-P_kinase_dom"/>
</dbReference>
<keyword evidence="16" id="KW-1185">Reference proteome</keyword>
<evidence type="ECO:0000256" key="11">
    <source>
        <dbReference type="ARBA" id="ARBA00042396"/>
    </source>
</evidence>
<sequence length="255" mass="28366">MTKNKKILTIAGSDILSGGGMQADLATFAHDGFYGFCVLTSIVTVREDKFFVHPVEEQVFKEQLSSLQSIDFSAVKIGLLPNRKHLQLTKEFLSVLTETPIILDPVIVFKENDDYSVNEMRELFIRTLIPISTVITPNLREAEILSATSISTIDDMKEAAKILYRFGAKNVVIKGGNRFNPKYAIDLAYDGEHFYELSNPVLDKNNNGAGCTFAASIATHLAQRNTFEQAVSKAKNFVYQAIQNSNPYGVFQNAK</sequence>
<dbReference type="GO" id="GO:0008478">
    <property type="term" value="F:pyridoxal kinase activity"/>
    <property type="evidence" value="ECO:0007669"/>
    <property type="project" value="UniProtKB-EC"/>
</dbReference>
<evidence type="ECO:0000256" key="13">
    <source>
        <dbReference type="ARBA" id="ARBA00049293"/>
    </source>
</evidence>
<keyword evidence="4" id="KW-0479">Metal-binding</keyword>
<evidence type="ECO:0000259" key="14">
    <source>
        <dbReference type="Pfam" id="PF08543"/>
    </source>
</evidence>
<proteinExistence type="inferred from homology"/>
<dbReference type="GO" id="GO:0005524">
    <property type="term" value="F:ATP binding"/>
    <property type="evidence" value="ECO:0007669"/>
    <property type="project" value="UniProtKB-KW"/>
</dbReference>
<dbReference type="GO" id="GO:0009228">
    <property type="term" value="P:thiamine biosynthetic process"/>
    <property type="evidence" value="ECO:0007669"/>
    <property type="project" value="InterPro"/>
</dbReference>
<dbReference type="KEGG" id="lack:FLP15_05095"/>
<keyword evidence="5" id="KW-0547">Nucleotide-binding</keyword>
<evidence type="ECO:0000256" key="6">
    <source>
        <dbReference type="ARBA" id="ARBA00022777"/>
    </source>
</evidence>
<accession>A0A514Z7U7</accession>
<protein>
    <recommendedName>
        <fullName evidence="2">pyridoxal kinase</fullName>
        <ecNumber evidence="2">2.7.1.35</ecNumber>
    </recommendedName>
    <alternativeName>
        <fullName evidence="10">PN/PL/PM kinase</fullName>
    </alternativeName>
    <alternativeName>
        <fullName evidence="11">Pyridoxal kinase</fullName>
    </alternativeName>
    <alternativeName>
        <fullName evidence="9">Pyridoxamine kinase</fullName>
    </alternativeName>
    <alternativeName>
        <fullName evidence="12">Vitamin B6 kinase</fullName>
    </alternativeName>
</protein>
<dbReference type="AlphaFoldDB" id="A0A514Z7U7"/>
<comment type="catalytic activity">
    <reaction evidence="13">
        <text>pyridoxal + ATP = pyridoxal 5'-phosphate + ADP + H(+)</text>
        <dbReference type="Rhea" id="RHEA:10224"/>
        <dbReference type="ChEBI" id="CHEBI:15378"/>
        <dbReference type="ChEBI" id="CHEBI:17310"/>
        <dbReference type="ChEBI" id="CHEBI:30616"/>
        <dbReference type="ChEBI" id="CHEBI:456216"/>
        <dbReference type="ChEBI" id="CHEBI:597326"/>
        <dbReference type="EC" id="2.7.1.35"/>
    </reaction>
</comment>
<evidence type="ECO:0000256" key="3">
    <source>
        <dbReference type="ARBA" id="ARBA00022679"/>
    </source>
</evidence>
<dbReference type="PANTHER" id="PTHR20858">
    <property type="entry name" value="PHOSPHOMETHYLPYRIMIDINE KINASE"/>
    <property type="match status" value="1"/>
</dbReference>
<dbReference type="GO" id="GO:0008902">
    <property type="term" value="F:hydroxymethylpyrimidine kinase activity"/>
    <property type="evidence" value="ECO:0007669"/>
    <property type="project" value="TreeGrafter"/>
</dbReference>
<name>A0A514Z7U7_9LACT</name>
<dbReference type="Gene3D" id="3.40.1190.20">
    <property type="match status" value="1"/>
</dbReference>
<dbReference type="InterPro" id="IPR013749">
    <property type="entry name" value="PM/HMP-P_kinase-1"/>
</dbReference>
<dbReference type="RefSeq" id="WP_142766246.1">
    <property type="nucleotide sequence ID" value="NZ_CP041356.1"/>
</dbReference>
<dbReference type="InterPro" id="IPR029056">
    <property type="entry name" value="Ribokinase-like"/>
</dbReference>
<dbReference type="OrthoDB" id="9810880at2"/>
<dbReference type="EMBL" id="CP041356">
    <property type="protein sequence ID" value="QDK70655.1"/>
    <property type="molecule type" value="Genomic_DNA"/>
</dbReference>
<evidence type="ECO:0000313" key="15">
    <source>
        <dbReference type="EMBL" id="QDK70655.1"/>
    </source>
</evidence>
<organism evidence="15 16">
    <name type="scientific">Lactococcus protaetiae</name>
    <dbReference type="NCBI Taxonomy" id="2592653"/>
    <lineage>
        <taxon>Bacteria</taxon>
        <taxon>Bacillati</taxon>
        <taxon>Bacillota</taxon>
        <taxon>Bacilli</taxon>
        <taxon>Lactobacillales</taxon>
        <taxon>Streptococcaceae</taxon>
        <taxon>Lactococcus</taxon>
    </lineage>
</organism>
<dbReference type="EC" id="2.7.1.35" evidence="2"/>
<keyword evidence="7" id="KW-0067">ATP-binding</keyword>
<evidence type="ECO:0000256" key="1">
    <source>
        <dbReference type="ARBA" id="ARBA00009879"/>
    </source>
</evidence>
<evidence type="ECO:0000256" key="9">
    <source>
        <dbReference type="ARBA" id="ARBA00042307"/>
    </source>
</evidence>
<keyword evidence="8" id="KW-0460">Magnesium</keyword>
<gene>
    <name evidence="15" type="ORF">FLP15_05095</name>
</gene>
<dbReference type="Proteomes" id="UP000315128">
    <property type="component" value="Chromosome"/>
</dbReference>
<keyword evidence="3 15" id="KW-0808">Transferase</keyword>